<name>A0A517NGX4_9BACT</name>
<dbReference type="EMBL" id="CP036525">
    <property type="protein sequence ID" value="QDT06382.1"/>
    <property type="molecule type" value="Genomic_DNA"/>
</dbReference>
<organism evidence="2 3">
    <name type="scientific">Rubripirellula lacrimiformis</name>
    <dbReference type="NCBI Taxonomy" id="1930273"/>
    <lineage>
        <taxon>Bacteria</taxon>
        <taxon>Pseudomonadati</taxon>
        <taxon>Planctomycetota</taxon>
        <taxon>Planctomycetia</taxon>
        <taxon>Pirellulales</taxon>
        <taxon>Pirellulaceae</taxon>
        <taxon>Rubripirellula</taxon>
    </lineage>
</organism>
<gene>
    <name evidence="2" type="ORF">K227x_47910</name>
</gene>
<reference evidence="2 3" key="1">
    <citation type="submission" date="2019-02" db="EMBL/GenBank/DDBJ databases">
        <title>Deep-cultivation of Planctomycetes and their phenomic and genomic characterization uncovers novel biology.</title>
        <authorList>
            <person name="Wiegand S."/>
            <person name="Jogler M."/>
            <person name="Boedeker C."/>
            <person name="Pinto D."/>
            <person name="Vollmers J."/>
            <person name="Rivas-Marin E."/>
            <person name="Kohn T."/>
            <person name="Peeters S.H."/>
            <person name="Heuer A."/>
            <person name="Rast P."/>
            <person name="Oberbeckmann S."/>
            <person name="Bunk B."/>
            <person name="Jeske O."/>
            <person name="Meyerdierks A."/>
            <person name="Storesund J.E."/>
            <person name="Kallscheuer N."/>
            <person name="Luecker S."/>
            <person name="Lage O.M."/>
            <person name="Pohl T."/>
            <person name="Merkel B.J."/>
            <person name="Hornburger P."/>
            <person name="Mueller R.-W."/>
            <person name="Bruemmer F."/>
            <person name="Labrenz M."/>
            <person name="Spormann A.M."/>
            <person name="Op den Camp H."/>
            <person name="Overmann J."/>
            <person name="Amann R."/>
            <person name="Jetten M.S.M."/>
            <person name="Mascher T."/>
            <person name="Medema M.H."/>
            <person name="Devos D.P."/>
            <person name="Kaster A.-K."/>
            <person name="Ovreas L."/>
            <person name="Rohde M."/>
            <person name="Galperin M.Y."/>
            <person name="Jogler C."/>
        </authorList>
    </citation>
    <scope>NUCLEOTIDE SEQUENCE [LARGE SCALE GENOMIC DNA]</scope>
    <source>
        <strain evidence="2 3">K22_7</strain>
    </source>
</reference>
<proteinExistence type="predicted"/>
<evidence type="ECO:0000313" key="3">
    <source>
        <dbReference type="Proteomes" id="UP000318538"/>
    </source>
</evidence>
<dbReference type="RefSeq" id="WP_218933442.1">
    <property type="nucleotide sequence ID" value="NZ_CP036525.1"/>
</dbReference>
<dbReference type="KEGG" id="rlc:K227x_47910"/>
<evidence type="ECO:0000256" key="1">
    <source>
        <dbReference type="SAM" id="MobiDB-lite"/>
    </source>
</evidence>
<protein>
    <submittedName>
        <fullName evidence="2">Uncharacterized protein</fullName>
    </submittedName>
</protein>
<accession>A0A517NGX4</accession>
<sequence length="60" mass="6681">MIDSRPATTRRTLMAARTGCAWMRDRLLGRDRKAAGKWTPRGDHDRGDHDWGPCSAATVA</sequence>
<feature type="region of interest" description="Disordered" evidence="1">
    <location>
        <begin position="31"/>
        <end position="60"/>
    </location>
</feature>
<dbReference type="AlphaFoldDB" id="A0A517NGX4"/>
<keyword evidence="3" id="KW-1185">Reference proteome</keyword>
<dbReference type="Proteomes" id="UP000318538">
    <property type="component" value="Chromosome"/>
</dbReference>
<evidence type="ECO:0000313" key="2">
    <source>
        <dbReference type="EMBL" id="QDT06382.1"/>
    </source>
</evidence>
<feature type="compositionally biased region" description="Basic and acidic residues" evidence="1">
    <location>
        <begin position="31"/>
        <end position="51"/>
    </location>
</feature>